<dbReference type="InterPro" id="IPR037239">
    <property type="entry name" value="OSBP_sf"/>
</dbReference>
<dbReference type="SUPFAM" id="SSF144000">
    <property type="entry name" value="Oxysterol-binding protein-like"/>
    <property type="match status" value="1"/>
</dbReference>
<dbReference type="InterPro" id="IPR001849">
    <property type="entry name" value="PH_domain"/>
</dbReference>
<dbReference type="InterPro" id="IPR011993">
    <property type="entry name" value="PH-like_dom_sf"/>
</dbReference>
<dbReference type="GO" id="GO:0005829">
    <property type="term" value="C:cytosol"/>
    <property type="evidence" value="ECO:0007669"/>
    <property type="project" value="TreeGrafter"/>
</dbReference>
<reference evidence="10" key="1">
    <citation type="submission" date="2011-02" db="EMBL/GenBank/DDBJ databases">
        <title>The Genome Sequence of Capsaspora owczarzaki ATCC 30864.</title>
        <authorList>
            <person name="Russ C."/>
            <person name="Cuomo C."/>
            <person name="Burger G."/>
            <person name="Gray M.W."/>
            <person name="Holland P.W.H."/>
            <person name="King N."/>
            <person name="Lang F.B.F."/>
            <person name="Roger A.J."/>
            <person name="Ruiz-Trillo I."/>
            <person name="Young S.K."/>
            <person name="Zeng Q."/>
            <person name="Gargeya S."/>
            <person name="Alvarado L."/>
            <person name="Berlin A."/>
            <person name="Chapman S.B."/>
            <person name="Chen Z."/>
            <person name="Freedman E."/>
            <person name="Gellesch M."/>
            <person name="Goldberg J."/>
            <person name="Griggs A."/>
            <person name="Gujja S."/>
            <person name="Heilman E."/>
            <person name="Heiman D."/>
            <person name="Howarth C."/>
            <person name="Mehta T."/>
            <person name="Neiman D."/>
            <person name="Pearson M."/>
            <person name="Roberts A."/>
            <person name="Saif S."/>
            <person name="Shea T."/>
            <person name="Shenoy N."/>
            <person name="Sisk P."/>
            <person name="Stolte C."/>
            <person name="Sykes S."/>
            <person name="White J."/>
            <person name="Yandava C."/>
            <person name="Haas B."/>
            <person name="Nusbaum C."/>
            <person name="Birren B."/>
        </authorList>
    </citation>
    <scope>NUCLEOTIDE SEQUENCE</scope>
    <source>
        <strain evidence="10">ATCC 30864</strain>
    </source>
</reference>
<keyword evidence="10" id="KW-1185">Reference proteome</keyword>
<dbReference type="GO" id="GO:0097038">
    <property type="term" value="C:perinuclear endoplasmic reticulum"/>
    <property type="evidence" value="ECO:0007669"/>
    <property type="project" value="TreeGrafter"/>
</dbReference>
<feature type="region of interest" description="Disordered" evidence="7">
    <location>
        <begin position="538"/>
        <end position="649"/>
    </location>
</feature>
<feature type="compositionally biased region" description="Polar residues" evidence="7">
    <location>
        <begin position="145"/>
        <end position="165"/>
    </location>
</feature>
<evidence type="ECO:0000256" key="2">
    <source>
        <dbReference type="ARBA" id="ARBA00022448"/>
    </source>
</evidence>
<feature type="compositionally biased region" description="Polar residues" evidence="7">
    <location>
        <begin position="626"/>
        <end position="643"/>
    </location>
</feature>
<feature type="region of interest" description="Disordered" evidence="7">
    <location>
        <begin position="1035"/>
        <end position="1069"/>
    </location>
</feature>
<dbReference type="InterPro" id="IPR000648">
    <property type="entry name" value="Oxysterol-bd"/>
</dbReference>
<dbReference type="AlphaFoldDB" id="A0A0D2WWW3"/>
<dbReference type="PROSITE" id="PS50003">
    <property type="entry name" value="PH_DOMAIN"/>
    <property type="match status" value="1"/>
</dbReference>
<dbReference type="GO" id="GO:0032934">
    <property type="term" value="F:sterol binding"/>
    <property type="evidence" value="ECO:0007669"/>
    <property type="project" value="TreeGrafter"/>
</dbReference>
<accession>A0A0D2WWW3</accession>
<dbReference type="PANTHER" id="PTHR10972">
    <property type="entry name" value="OXYSTEROL-BINDING PROTEIN-RELATED"/>
    <property type="match status" value="1"/>
</dbReference>
<organism evidence="9 10">
    <name type="scientific">Capsaspora owczarzaki (strain ATCC 30864)</name>
    <dbReference type="NCBI Taxonomy" id="595528"/>
    <lineage>
        <taxon>Eukaryota</taxon>
        <taxon>Filasterea</taxon>
        <taxon>Capsaspora</taxon>
    </lineage>
</organism>
<dbReference type="Gene3D" id="3.30.70.3490">
    <property type="match status" value="1"/>
</dbReference>
<keyword evidence="3" id="KW-0597">Phosphoprotein</keyword>
<feature type="compositionally biased region" description="Basic and acidic residues" evidence="7">
    <location>
        <begin position="9"/>
        <end position="18"/>
    </location>
</feature>
<name>A0A0D2WWW3_CAPO3</name>
<dbReference type="InParanoid" id="A0A0D2WWW3"/>
<dbReference type="OrthoDB" id="1854502at2759"/>
<evidence type="ECO:0000259" key="8">
    <source>
        <dbReference type="PROSITE" id="PS50003"/>
    </source>
</evidence>
<dbReference type="FunFam" id="2.40.160.120:FF:000001">
    <property type="entry name" value="Oxysterol-binding protein"/>
    <property type="match status" value="1"/>
</dbReference>
<feature type="region of interest" description="Disordered" evidence="7">
    <location>
        <begin position="85"/>
        <end position="119"/>
    </location>
</feature>
<feature type="compositionally biased region" description="Low complexity" evidence="7">
    <location>
        <begin position="22"/>
        <end position="40"/>
    </location>
</feature>
<keyword evidence="4" id="KW-0445">Lipid transport</keyword>
<evidence type="ECO:0000256" key="1">
    <source>
        <dbReference type="ARBA" id="ARBA00008842"/>
    </source>
</evidence>
<sequence length="1114" mass="119097">MSSSRHSAHLSDSHETHHSHPHSSNSNNGLSTTTTTTTTHQHPHQPPLLTSSSASSAHPSQGALLPSANLLTTAAAAANAHLTSHGASSTSTSTSTSNISNAPAASAMSEHRTVARQASAPLAPNSTSFAELHHGQHHAGHASHPSTPQQSAQQQRHRSGSTSLSEHLAPSYASSSSSPATTTAAAASPSSLSTLTLTGGGGGGGGGAAGSSSSSSASSSTTVAAAAAAVVPSTPGGTPIPKPAFAGSLRCKTSNTFSAWRPRYFVLDGNELRCLAGKGDLSCSYILYLPGAELAGNPQKLQIDIRLPSKLHASRYSLRASTTSEYEAWQSALRTAKSWVPQGGPAAAGTRKSIEVFNTQSMDEAASSIGVEVGDNGGEADQTAVVVAPHSHKRRPATFEELESKQMGLSASREDFLSRLKNMVEALDVSEVPGTNLPVPDGRALTRDGTVREKKSRGDRDAAVAAAAASSAVFALRSSVHRLQSSAMEMLSLYADYNLLVETNALYWKGAYDKEQVKLNGLEKSLANLARQHAALERQTSRVCSSGLPLDDIPSDEEEDEFEELDGNNDDAELPQGVVDSDSDSGSDDEFFDAVESATSRSSAAMGTAPGTPTTQGSSSIPTKASRGNTISLFPSGSHLASGTPTAGSPTVAAAAAAAAPITAASAHNTALVRPAAAHVPSMNTANGSADFATTAPHHSHKADGNQLAIRAHTGGTGLRPWRHSLPAFKSEKKLNIWKLIKDAIGKDFSKISMPVILNEPLSALQRFAEDIEYSYLLDMAASKPTSLERLLYVAAFSISSYASTLNRTGKPFNPLLGETYEFYDANSQVMLHAEQVSHHPPVSAFHASGTGWTWWKEVAYSSKFTGKDMEVTPVGFSHAAFPAHPADHYTWRKMTTSVHNLIVGKLWIENFGEDTMVNHGTGDKCTIKLEKYRYFGKSEIGRVTARVLDASGREHFRIQGNYDESIQFVKVDADGANLTWEQLTARSAPTTLYTRYPHPDYYDQFYNFTNFAITLNDVDEHLASRVCPTDSRLRPDQRLLENGDMDGAQAEKTRLEEKQRSVRRQREAKSTHHVARWFESKFDPHVKLDTWTYLGGYTEARDAGRWENVPDLY</sequence>
<dbReference type="PANTHER" id="PTHR10972:SF205">
    <property type="entry name" value="OXYSTEROL-BINDING PROTEIN 1"/>
    <property type="match status" value="1"/>
</dbReference>
<dbReference type="GO" id="GO:0005886">
    <property type="term" value="C:plasma membrane"/>
    <property type="evidence" value="ECO:0007669"/>
    <property type="project" value="TreeGrafter"/>
</dbReference>
<dbReference type="SMART" id="SM00233">
    <property type="entry name" value="PH"/>
    <property type="match status" value="1"/>
</dbReference>
<evidence type="ECO:0000256" key="7">
    <source>
        <dbReference type="SAM" id="MobiDB-lite"/>
    </source>
</evidence>
<evidence type="ECO:0000313" key="10">
    <source>
        <dbReference type="Proteomes" id="UP000008743"/>
    </source>
</evidence>
<dbReference type="Gene3D" id="2.40.160.120">
    <property type="match status" value="1"/>
</dbReference>
<dbReference type="STRING" id="595528.A0A0D2WWW3"/>
<feature type="region of interest" description="Disordered" evidence="7">
    <location>
        <begin position="133"/>
        <end position="217"/>
    </location>
</feature>
<feature type="compositionally biased region" description="Acidic residues" evidence="7">
    <location>
        <begin position="553"/>
        <end position="573"/>
    </location>
</feature>
<dbReference type="GO" id="GO:0120009">
    <property type="term" value="P:intermembrane lipid transfer"/>
    <property type="evidence" value="ECO:0007669"/>
    <property type="project" value="UniProtKB-ARBA"/>
</dbReference>
<keyword evidence="5" id="KW-0446">Lipid-binding</keyword>
<feature type="compositionally biased region" description="Low complexity" evidence="7">
    <location>
        <begin position="47"/>
        <end position="63"/>
    </location>
</feature>
<protein>
    <submittedName>
        <fullName evidence="9">Oxysterol-binding protein 1</fullName>
    </submittedName>
</protein>
<evidence type="ECO:0000256" key="3">
    <source>
        <dbReference type="ARBA" id="ARBA00022553"/>
    </source>
</evidence>
<gene>
    <name evidence="9" type="ORF">CAOG_007390</name>
</gene>
<feature type="compositionally biased region" description="Acidic residues" evidence="7">
    <location>
        <begin position="581"/>
        <end position="593"/>
    </location>
</feature>
<feature type="domain" description="PH" evidence="8">
    <location>
        <begin position="242"/>
        <end position="338"/>
    </location>
</feature>
<feature type="compositionally biased region" description="Low complexity" evidence="7">
    <location>
        <begin position="604"/>
        <end position="623"/>
    </location>
</feature>
<evidence type="ECO:0000256" key="5">
    <source>
        <dbReference type="ARBA" id="ARBA00023121"/>
    </source>
</evidence>
<dbReference type="Gene3D" id="2.30.29.30">
    <property type="entry name" value="Pleckstrin-homology domain (PH domain)/Phosphotyrosine-binding domain (PTB)"/>
    <property type="match status" value="1"/>
</dbReference>
<feature type="compositionally biased region" description="Gly residues" evidence="7">
    <location>
        <begin position="198"/>
        <end position="209"/>
    </location>
</feature>
<feature type="compositionally biased region" description="Low complexity" evidence="7">
    <location>
        <begin position="173"/>
        <end position="197"/>
    </location>
</feature>
<proteinExistence type="inferred from homology"/>
<dbReference type="SUPFAM" id="SSF50729">
    <property type="entry name" value="PH domain-like"/>
    <property type="match status" value="1"/>
</dbReference>
<dbReference type="Pfam" id="PF01237">
    <property type="entry name" value="Oxysterol_BP"/>
    <property type="match status" value="1"/>
</dbReference>
<feature type="compositionally biased region" description="Basic and acidic residues" evidence="7">
    <location>
        <begin position="1050"/>
        <end position="1069"/>
    </location>
</feature>
<dbReference type="InterPro" id="IPR018494">
    <property type="entry name" value="Oxysterol-bd_CS"/>
</dbReference>
<dbReference type="eggNOG" id="KOG1737">
    <property type="taxonomic scope" value="Eukaryota"/>
</dbReference>
<evidence type="ECO:0000256" key="4">
    <source>
        <dbReference type="ARBA" id="ARBA00023055"/>
    </source>
</evidence>
<dbReference type="EMBL" id="KE346374">
    <property type="protein sequence ID" value="KJE97550.1"/>
    <property type="molecule type" value="Genomic_DNA"/>
</dbReference>
<comment type="similarity">
    <text evidence="1 6">Belongs to the OSBP family.</text>
</comment>
<feature type="region of interest" description="Disordered" evidence="7">
    <location>
        <begin position="1"/>
        <end position="63"/>
    </location>
</feature>
<keyword evidence="2" id="KW-0813">Transport</keyword>
<evidence type="ECO:0000256" key="6">
    <source>
        <dbReference type="RuleBase" id="RU003844"/>
    </source>
</evidence>
<dbReference type="Proteomes" id="UP000008743">
    <property type="component" value="Unassembled WGS sequence"/>
</dbReference>
<feature type="compositionally biased region" description="Low complexity" evidence="7">
    <location>
        <begin position="85"/>
        <end position="108"/>
    </location>
</feature>
<dbReference type="RefSeq" id="XP_004343249.2">
    <property type="nucleotide sequence ID" value="XM_004343199.2"/>
</dbReference>
<dbReference type="PROSITE" id="PS01013">
    <property type="entry name" value="OSBP"/>
    <property type="match status" value="1"/>
</dbReference>
<evidence type="ECO:0000313" key="9">
    <source>
        <dbReference type="EMBL" id="KJE97550.1"/>
    </source>
</evidence>
<dbReference type="PhylomeDB" id="A0A0D2WWW3"/>